<dbReference type="InterPro" id="IPR011009">
    <property type="entry name" value="Kinase-like_dom_sf"/>
</dbReference>
<dbReference type="AlphaFoldDB" id="A0A4Q4M3N7"/>
<feature type="domain" description="Protein kinase" evidence="1">
    <location>
        <begin position="58"/>
        <end position="398"/>
    </location>
</feature>
<sequence length="398" mass="46322">MNTTNLLYQHDFHTVDQESPSMLEVNDSEDEAAGVGKLRRFEKAGLCDPGKEGPNLCWRFANILGQGSTETVTLWVDVDESRTIAERLAVRDIVVDAQRWIGPIFWRDKLPMELAIQTRLERRKAHEHHVHRYHGHRIDVKKRRFRVFNKVCDMGDICQSLVWYSRWWRRRRNMFRWQNSHPEIRNTLRARGDIPASGILDANQQEQDWKAVNDWAWYAFRKKQFLKAGKPVYATVNGELPPPTSALFDEYENMSEFDDWRDDPLPVDLSEVIPEWFLWIVFDQLVDAFTMLGSGRINEEDDDVDWNEIVHRDGHLGNVFVKPADGAVGKEISKEDGHQYRQFGAHEAPSIVLADFDLAFFNLQSGNDNYADNSTHYMMRNHPLDAKDAGGRYAPEMF</sequence>
<organism evidence="2 3">
    <name type="scientific">Alternaria tenuissima</name>
    <dbReference type="NCBI Taxonomy" id="119927"/>
    <lineage>
        <taxon>Eukaryota</taxon>
        <taxon>Fungi</taxon>
        <taxon>Dikarya</taxon>
        <taxon>Ascomycota</taxon>
        <taxon>Pezizomycotina</taxon>
        <taxon>Dothideomycetes</taxon>
        <taxon>Pleosporomycetidae</taxon>
        <taxon>Pleosporales</taxon>
        <taxon>Pleosporineae</taxon>
        <taxon>Pleosporaceae</taxon>
        <taxon>Alternaria</taxon>
        <taxon>Alternaria sect. Alternaria</taxon>
        <taxon>Alternaria alternata complex</taxon>
    </lineage>
</organism>
<name>A0A4Q4M3N7_9PLEO</name>
<evidence type="ECO:0000313" key="2">
    <source>
        <dbReference type="EMBL" id="RYN42208.1"/>
    </source>
</evidence>
<dbReference type="Proteomes" id="UP000292402">
    <property type="component" value="Unassembled WGS sequence"/>
</dbReference>
<dbReference type="GO" id="GO:0004672">
    <property type="term" value="F:protein kinase activity"/>
    <property type="evidence" value="ECO:0007669"/>
    <property type="project" value="InterPro"/>
</dbReference>
<evidence type="ECO:0000259" key="1">
    <source>
        <dbReference type="PROSITE" id="PS50011"/>
    </source>
</evidence>
<dbReference type="EMBL" id="PDXA01000048">
    <property type="protein sequence ID" value="RYN42208.1"/>
    <property type="molecule type" value="Genomic_DNA"/>
</dbReference>
<evidence type="ECO:0000313" key="3">
    <source>
        <dbReference type="Proteomes" id="UP000292402"/>
    </source>
</evidence>
<accession>A0A4Q4M3N7</accession>
<dbReference type="PROSITE" id="PS50011">
    <property type="entry name" value="PROTEIN_KINASE_DOM"/>
    <property type="match status" value="1"/>
</dbReference>
<reference evidence="3" key="1">
    <citation type="journal article" date="2019" name="bioRxiv">
        <title>Genomics, evolutionary history and diagnostics of the Alternaria alternata species group including apple and Asian pear pathotypes.</title>
        <authorList>
            <person name="Armitage A.D."/>
            <person name="Cockerton H.M."/>
            <person name="Sreenivasaprasad S."/>
            <person name="Woodhall J.W."/>
            <person name="Lane C.R."/>
            <person name="Harrison R.J."/>
            <person name="Clarkson J.P."/>
        </authorList>
    </citation>
    <scope>NUCLEOTIDE SEQUENCE [LARGE SCALE GENOMIC DNA]</scope>
    <source>
        <strain evidence="3">FERA 1082</strain>
    </source>
</reference>
<gene>
    <name evidence="2" type="ORF">AA0114_g10559</name>
</gene>
<dbReference type="InterPro" id="IPR000719">
    <property type="entry name" value="Prot_kinase_dom"/>
</dbReference>
<dbReference type="GO" id="GO:0005524">
    <property type="term" value="F:ATP binding"/>
    <property type="evidence" value="ECO:0007669"/>
    <property type="project" value="InterPro"/>
</dbReference>
<proteinExistence type="predicted"/>
<dbReference type="SUPFAM" id="SSF56112">
    <property type="entry name" value="Protein kinase-like (PK-like)"/>
    <property type="match status" value="1"/>
</dbReference>
<protein>
    <recommendedName>
        <fullName evidence="1">Protein kinase domain-containing protein</fullName>
    </recommendedName>
</protein>
<comment type="caution">
    <text evidence="2">The sequence shown here is derived from an EMBL/GenBank/DDBJ whole genome shotgun (WGS) entry which is preliminary data.</text>
</comment>